<evidence type="ECO:0000256" key="3">
    <source>
        <dbReference type="SAM" id="MobiDB-lite"/>
    </source>
</evidence>
<accession>A0A0W0G4F2</accession>
<dbReference type="Pfam" id="PF04082">
    <property type="entry name" value="Fungal_trans"/>
    <property type="match status" value="1"/>
</dbReference>
<evidence type="ECO:0000256" key="2">
    <source>
        <dbReference type="ARBA" id="ARBA00023242"/>
    </source>
</evidence>
<dbReference type="GO" id="GO:0003677">
    <property type="term" value="F:DNA binding"/>
    <property type="evidence" value="ECO:0007669"/>
    <property type="project" value="InterPro"/>
</dbReference>
<evidence type="ECO:0000256" key="1">
    <source>
        <dbReference type="ARBA" id="ARBA00004123"/>
    </source>
</evidence>
<reference evidence="5 6" key="1">
    <citation type="submission" date="2015-12" db="EMBL/GenBank/DDBJ databases">
        <title>Draft genome sequence of Moniliophthora roreri, the causal agent of frosty pod rot of cacao.</title>
        <authorList>
            <person name="Aime M.C."/>
            <person name="Diaz-Valderrama J.R."/>
            <person name="Kijpornyongpan T."/>
            <person name="Phillips-Mora W."/>
        </authorList>
    </citation>
    <scope>NUCLEOTIDE SEQUENCE [LARGE SCALE GENOMIC DNA]</scope>
    <source>
        <strain evidence="5 6">MCA 2952</strain>
    </source>
</reference>
<gene>
    <name evidence="5" type="ORF">WG66_4032</name>
</gene>
<organism evidence="5 6">
    <name type="scientific">Moniliophthora roreri</name>
    <name type="common">Frosty pod rot fungus</name>
    <name type="synonym">Monilia roreri</name>
    <dbReference type="NCBI Taxonomy" id="221103"/>
    <lineage>
        <taxon>Eukaryota</taxon>
        <taxon>Fungi</taxon>
        <taxon>Dikarya</taxon>
        <taxon>Basidiomycota</taxon>
        <taxon>Agaricomycotina</taxon>
        <taxon>Agaricomycetes</taxon>
        <taxon>Agaricomycetidae</taxon>
        <taxon>Agaricales</taxon>
        <taxon>Marasmiineae</taxon>
        <taxon>Marasmiaceae</taxon>
        <taxon>Moniliophthora</taxon>
    </lineage>
</organism>
<feature type="domain" description="Xylanolytic transcriptional activator regulatory" evidence="4">
    <location>
        <begin position="387"/>
        <end position="460"/>
    </location>
</feature>
<feature type="compositionally biased region" description="Polar residues" evidence="3">
    <location>
        <begin position="835"/>
        <end position="846"/>
    </location>
</feature>
<dbReference type="Proteomes" id="UP000054988">
    <property type="component" value="Unassembled WGS sequence"/>
</dbReference>
<dbReference type="PANTHER" id="PTHR31001:SF81">
    <property type="entry name" value="ZN(II)2CYS6 TRANSCRIPTION FACTOR"/>
    <property type="match status" value="1"/>
</dbReference>
<dbReference type="PANTHER" id="PTHR31001">
    <property type="entry name" value="UNCHARACTERIZED TRANSCRIPTIONAL REGULATORY PROTEIN"/>
    <property type="match status" value="1"/>
</dbReference>
<dbReference type="GO" id="GO:0005634">
    <property type="term" value="C:nucleus"/>
    <property type="evidence" value="ECO:0007669"/>
    <property type="project" value="UniProtKB-SubCell"/>
</dbReference>
<feature type="compositionally biased region" description="Basic and acidic residues" evidence="3">
    <location>
        <begin position="235"/>
        <end position="245"/>
    </location>
</feature>
<dbReference type="SMART" id="SM00906">
    <property type="entry name" value="Fungal_trans"/>
    <property type="match status" value="1"/>
</dbReference>
<dbReference type="CDD" id="cd12148">
    <property type="entry name" value="fungal_TF_MHR"/>
    <property type="match status" value="1"/>
</dbReference>
<proteinExistence type="predicted"/>
<feature type="region of interest" description="Disordered" evidence="3">
    <location>
        <begin position="162"/>
        <end position="209"/>
    </location>
</feature>
<protein>
    <recommendedName>
        <fullName evidence="4">Xylanolytic transcriptional activator regulatory domain-containing protein</fullName>
    </recommendedName>
</protein>
<feature type="compositionally biased region" description="Low complexity" evidence="3">
    <location>
        <begin position="796"/>
        <end position="812"/>
    </location>
</feature>
<name>A0A0W0G4F2_MONRR</name>
<feature type="compositionally biased region" description="Polar residues" evidence="3">
    <location>
        <begin position="813"/>
        <end position="824"/>
    </location>
</feature>
<feature type="compositionally biased region" description="Basic and acidic residues" evidence="3">
    <location>
        <begin position="181"/>
        <end position="195"/>
    </location>
</feature>
<comment type="caution">
    <text evidence="5">The sequence shown here is derived from an EMBL/GenBank/DDBJ whole genome shotgun (WGS) entry which is preliminary data.</text>
</comment>
<feature type="compositionally biased region" description="Low complexity" evidence="3">
    <location>
        <begin position="563"/>
        <end position="574"/>
    </location>
</feature>
<keyword evidence="2" id="KW-0539">Nucleus</keyword>
<dbReference type="GO" id="GO:0006351">
    <property type="term" value="P:DNA-templated transcription"/>
    <property type="evidence" value="ECO:0007669"/>
    <property type="project" value="InterPro"/>
</dbReference>
<feature type="region of interest" description="Disordered" evidence="3">
    <location>
        <begin position="563"/>
        <end position="592"/>
    </location>
</feature>
<sequence length="909" mass="100258">MPDDAPPTGSSSSSSTVAARPKTSRTSQSGGTVRGRTSPGPGNGDNNGDARPQKRARKAINCEPCRNSKLKCDRQVLVLGFWSKSSHIRSTEIDHAHPVFCVASTAALCYQDSRPPEGADANVRGDDHHYTRIDPAQEIARMRHSINLLEAYVLPHTRSAQLIHHPPPRPARTNEVNNFTPKKEPFDPDVNDKQTNDAPGMLGSQTQGGLYAGPTSAALHLLSNEASRGSDDEDSRQQSQERIEEFPPSGNVEYDRELLGMLPSLDVIDGLISYYFEYCNWVYRHVNQPAFSQNWERFKSGQSADRITLATACTIMAIATHYLPAGHSLLEGFSETQEQMGQTFFEVSKLSLERRRQETKAYTLDLVELRLIQVHYQVLLKTDSEEIWAGRGELVTIGTAMGLHRDPGKWRMPRDVAERRRWAWWHIILLERWQAFMFGRPLTIASHHFDTQLPSYCDPAIDKTGRLYLPNIALFRLAYLLGDVVDDAVSVRPVPYESVQANDRALTEWMDNLPPELDLDEYRVARNLASPNANLRRLGVQSVIIRTSYYHIRFSLHRPYASLPSHGKSSSSTPSKPPAGPPSAAEQSRQAQSLEIAVSAADKLITMVSQARPDFMANSSLAVPGHMNWGPWHCFSAAMFFSFQLIANPDQPGAGLFRASIRKAMSTLEQSRGMSVSDKGLDILNALAPLYSAEFMMKNQEEREKERVKVLSVVRKLAFPYHDSHDPRRWMTGNTDSPGSGVGGRMALLGAGSPANSTSVSPPVGQLVATLSHSQSHYDTLQTHAMSSIRTSPVYSGNGTTSTSSGGTQNQSPHSLNPQVSSPTGMHHPAGSLGGIQSSTPYSQGYPMMTQQQSMYDGGGHPTSQYVHHVDEASMWGAAVGFGQTEWSQFLDGTFKSMPPAVVSHRMQG</sequence>
<feature type="region of interest" description="Disordered" evidence="3">
    <location>
        <begin position="791"/>
        <end position="846"/>
    </location>
</feature>
<dbReference type="eggNOG" id="ENOG502SI49">
    <property type="taxonomic scope" value="Eukaryota"/>
</dbReference>
<dbReference type="InterPro" id="IPR050613">
    <property type="entry name" value="Sec_Metabolite_Reg"/>
</dbReference>
<dbReference type="EMBL" id="LATX01001174">
    <property type="protein sequence ID" value="KTB43410.1"/>
    <property type="molecule type" value="Genomic_DNA"/>
</dbReference>
<dbReference type="AlphaFoldDB" id="A0A0W0G4F2"/>
<feature type="region of interest" description="Disordered" evidence="3">
    <location>
        <begin position="726"/>
        <end position="762"/>
    </location>
</feature>
<evidence type="ECO:0000313" key="6">
    <source>
        <dbReference type="Proteomes" id="UP000054988"/>
    </source>
</evidence>
<dbReference type="InterPro" id="IPR007219">
    <property type="entry name" value="XnlR_reg_dom"/>
</dbReference>
<evidence type="ECO:0000259" key="4">
    <source>
        <dbReference type="SMART" id="SM00906"/>
    </source>
</evidence>
<dbReference type="GO" id="GO:0008270">
    <property type="term" value="F:zinc ion binding"/>
    <property type="evidence" value="ECO:0007669"/>
    <property type="project" value="InterPro"/>
</dbReference>
<evidence type="ECO:0000313" key="5">
    <source>
        <dbReference type="EMBL" id="KTB43410.1"/>
    </source>
</evidence>
<feature type="region of interest" description="Disordered" evidence="3">
    <location>
        <begin position="1"/>
        <end position="54"/>
    </location>
</feature>
<comment type="subcellular location">
    <subcellularLocation>
        <location evidence="1">Nucleus</location>
    </subcellularLocation>
</comment>
<feature type="region of interest" description="Disordered" evidence="3">
    <location>
        <begin position="225"/>
        <end position="250"/>
    </location>
</feature>